<keyword evidence="3" id="KW-1185">Reference proteome</keyword>
<sequence>MDLPDEDRDPNFIPPSKDVQQDLSDPHSDDKHEERSEVDGNEAQENDSGSDFEERPQPPKKSRARVQQPSPALRLNQVGHLVSVPWM</sequence>
<evidence type="ECO:0000256" key="1">
    <source>
        <dbReference type="SAM" id="MobiDB-lite"/>
    </source>
</evidence>
<gene>
    <name evidence="2" type="ORF">HHI36_000058</name>
</gene>
<evidence type="ECO:0000313" key="3">
    <source>
        <dbReference type="Proteomes" id="UP001516400"/>
    </source>
</evidence>
<organism evidence="2 3">
    <name type="scientific">Cryptolaemus montrouzieri</name>
    <dbReference type="NCBI Taxonomy" id="559131"/>
    <lineage>
        <taxon>Eukaryota</taxon>
        <taxon>Metazoa</taxon>
        <taxon>Ecdysozoa</taxon>
        <taxon>Arthropoda</taxon>
        <taxon>Hexapoda</taxon>
        <taxon>Insecta</taxon>
        <taxon>Pterygota</taxon>
        <taxon>Neoptera</taxon>
        <taxon>Endopterygota</taxon>
        <taxon>Coleoptera</taxon>
        <taxon>Polyphaga</taxon>
        <taxon>Cucujiformia</taxon>
        <taxon>Coccinelloidea</taxon>
        <taxon>Coccinellidae</taxon>
        <taxon>Scymninae</taxon>
        <taxon>Scymnini</taxon>
        <taxon>Cryptolaemus</taxon>
    </lineage>
</organism>
<evidence type="ECO:0000313" key="2">
    <source>
        <dbReference type="EMBL" id="KAL3285527.1"/>
    </source>
</evidence>
<protein>
    <submittedName>
        <fullName evidence="2">Uncharacterized protein</fullName>
    </submittedName>
</protein>
<feature type="compositionally biased region" description="Acidic residues" evidence="1">
    <location>
        <begin position="39"/>
        <end position="51"/>
    </location>
</feature>
<feature type="compositionally biased region" description="Basic and acidic residues" evidence="1">
    <location>
        <begin position="24"/>
        <end position="38"/>
    </location>
</feature>
<dbReference type="AlphaFoldDB" id="A0ABD2P4E3"/>
<dbReference type="EMBL" id="JABFTP020000185">
    <property type="protein sequence ID" value="KAL3285527.1"/>
    <property type="molecule type" value="Genomic_DNA"/>
</dbReference>
<dbReference type="Proteomes" id="UP001516400">
    <property type="component" value="Unassembled WGS sequence"/>
</dbReference>
<proteinExistence type="predicted"/>
<name>A0ABD2P4E3_9CUCU</name>
<feature type="region of interest" description="Disordered" evidence="1">
    <location>
        <begin position="1"/>
        <end position="87"/>
    </location>
</feature>
<accession>A0ABD2P4E3</accession>
<comment type="caution">
    <text evidence="2">The sequence shown here is derived from an EMBL/GenBank/DDBJ whole genome shotgun (WGS) entry which is preliminary data.</text>
</comment>
<reference evidence="2 3" key="1">
    <citation type="journal article" date="2021" name="BMC Biol.">
        <title>Horizontally acquired antibacterial genes associated with adaptive radiation of ladybird beetles.</title>
        <authorList>
            <person name="Li H.S."/>
            <person name="Tang X.F."/>
            <person name="Huang Y.H."/>
            <person name="Xu Z.Y."/>
            <person name="Chen M.L."/>
            <person name="Du X.Y."/>
            <person name="Qiu B.Y."/>
            <person name="Chen P.T."/>
            <person name="Zhang W."/>
            <person name="Slipinski A."/>
            <person name="Escalona H.E."/>
            <person name="Waterhouse R.M."/>
            <person name="Zwick A."/>
            <person name="Pang H."/>
        </authorList>
    </citation>
    <scope>NUCLEOTIDE SEQUENCE [LARGE SCALE GENOMIC DNA]</scope>
    <source>
        <strain evidence="2">SYSU2018</strain>
    </source>
</reference>